<dbReference type="GO" id="GO:0051301">
    <property type="term" value="P:cell division"/>
    <property type="evidence" value="ECO:0007669"/>
    <property type="project" value="UniProtKB-KW"/>
</dbReference>
<dbReference type="AlphaFoldDB" id="A0A918K6M3"/>
<keyword evidence="1" id="KW-0132">Cell division</keyword>
<reference evidence="1" key="1">
    <citation type="journal article" date="2014" name="Int. J. Syst. Evol. Microbiol.">
        <title>Complete genome sequence of Corynebacterium casei LMG S-19264T (=DSM 44701T), isolated from a smear-ripened cheese.</title>
        <authorList>
            <consortium name="US DOE Joint Genome Institute (JGI-PGF)"/>
            <person name="Walter F."/>
            <person name="Albersmeier A."/>
            <person name="Kalinowski J."/>
            <person name="Ruckert C."/>
        </authorList>
    </citation>
    <scope>NUCLEOTIDE SEQUENCE</scope>
    <source>
        <strain evidence="1">KCTC 22169</strain>
    </source>
</reference>
<keyword evidence="1" id="KW-0131">Cell cycle</keyword>
<reference evidence="1" key="2">
    <citation type="submission" date="2020-09" db="EMBL/GenBank/DDBJ databases">
        <authorList>
            <person name="Sun Q."/>
            <person name="Kim S."/>
        </authorList>
    </citation>
    <scope>NUCLEOTIDE SEQUENCE</scope>
    <source>
        <strain evidence="1">KCTC 22169</strain>
    </source>
</reference>
<evidence type="ECO:0000313" key="2">
    <source>
        <dbReference type="Proteomes" id="UP000626148"/>
    </source>
</evidence>
<dbReference type="Gene3D" id="3.40.50.300">
    <property type="entry name" value="P-loop containing nucleotide triphosphate hydrolases"/>
    <property type="match status" value="1"/>
</dbReference>
<gene>
    <name evidence="1" type="ORF">GCM10007392_14160</name>
</gene>
<dbReference type="InterPro" id="IPR027417">
    <property type="entry name" value="P-loop_NTPase"/>
</dbReference>
<organism evidence="1 2">
    <name type="scientific">Saccharospirillum salsuginis</name>
    <dbReference type="NCBI Taxonomy" id="418750"/>
    <lineage>
        <taxon>Bacteria</taxon>
        <taxon>Pseudomonadati</taxon>
        <taxon>Pseudomonadota</taxon>
        <taxon>Gammaproteobacteria</taxon>
        <taxon>Oceanospirillales</taxon>
        <taxon>Saccharospirillaceae</taxon>
        <taxon>Saccharospirillum</taxon>
    </lineage>
</organism>
<sequence>MNMLGTLYFMTGKMGAGKSTFAERYAREHSVALISEDAWLAALYPDEIRNFSDFLDRHKRLLSVMQPHIQSLLQVGTSVILDFPANTVAARQGFKQLAEAVGANHQLFHLDVADELCLSRLETRRTEQPERAHFDTPEVFEQVTALFEEPTSDEALNVTVVTHTG</sequence>
<accession>A0A918K6M3</accession>
<protein>
    <submittedName>
        <fullName evidence="1">Cell division protein ZipA</fullName>
    </submittedName>
</protein>
<dbReference type="Proteomes" id="UP000626148">
    <property type="component" value="Unassembled WGS sequence"/>
</dbReference>
<name>A0A918K6M3_9GAMM</name>
<proteinExistence type="predicted"/>
<dbReference type="SUPFAM" id="SSF52540">
    <property type="entry name" value="P-loop containing nucleoside triphosphate hydrolases"/>
    <property type="match status" value="1"/>
</dbReference>
<dbReference type="EMBL" id="BMXR01000003">
    <property type="protein sequence ID" value="GGX48358.1"/>
    <property type="molecule type" value="Genomic_DNA"/>
</dbReference>
<dbReference type="Pfam" id="PF13671">
    <property type="entry name" value="AAA_33"/>
    <property type="match status" value="1"/>
</dbReference>
<evidence type="ECO:0000313" key="1">
    <source>
        <dbReference type="EMBL" id="GGX48358.1"/>
    </source>
</evidence>
<keyword evidence="2" id="KW-1185">Reference proteome</keyword>
<comment type="caution">
    <text evidence="1">The sequence shown here is derived from an EMBL/GenBank/DDBJ whole genome shotgun (WGS) entry which is preliminary data.</text>
</comment>